<dbReference type="GO" id="GO:0005634">
    <property type="term" value="C:nucleus"/>
    <property type="evidence" value="ECO:0007669"/>
    <property type="project" value="UniProtKB-SubCell"/>
</dbReference>
<evidence type="ECO:0000313" key="13">
    <source>
        <dbReference type="EMBL" id="KAK4110533.1"/>
    </source>
</evidence>
<comment type="subunit">
    <text evidence="10">Monomer.</text>
</comment>
<feature type="region of interest" description="Disordered" evidence="11">
    <location>
        <begin position="671"/>
        <end position="691"/>
    </location>
</feature>
<dbReference type="Pfam" id="PF02475">
    <property type="entry name" value="TRM5-TYW2_MTfase"/>
    <property type="match status" value="1"/>
</dbReference>
<evidence type="ECO:0000256" key="10">
    <source>
        <dbReference type="HAMAP-Rule" id="MF_03152"/>
    </source>
</evidence>
<dbReference type="AlphaFoldDB" id="A0AAN6TA71"/>
<evidence type="ECO:0000256" key="7">
    <source>
        <dbReference type="ARBA" id="ARBA00023128"/>
    </source>
</evidence>
<dbReference type="Proteomes" id="UP001302812">
    <property type="component" value="Unassembled WGS sequence"/>
</dbReference>
<comment type="similarity">
    <text evidence="10">Belongs to the TRM5 / TYW2 family.</text>
</comment>
<keyword evidence="8 10" id="KW-0539">Nucleus</keyword>
<dbReference type="GO" id="GO:0052906">
    <property type="term" value="F:tRNA (guanine(37)-N1)-methyltransferase activity"/>
    <property type="evidence" value="ECO:0007669"/>
    <property type="project" value="UniProtKB-UniRule"/>
</dbReference>
<feature type="domain" description="SAM-dependent methyltransferase TRM5/TYW2-type" evidence="12">
    <location>
        <begin position="490"/>
        <end position="808"/>
    </location>
</feature>
<feature type="region of interest" description="Disordered" evidence="11">
    <location>
        <begin position="33"/>
        <end position="52"/>
    </location>
</feature>
<comment type="catalytic activity">
    <reaction evidence="9 10">
        <text>guanosine(37) in tRNA + S-adenosyl-L-methionine = N(1)-methylguanosine(37) in tRNA + S-adenosyl-L-homocysteine + H(+)</text>
        <dbReference type="Rhea" id="RHEA:36899"/>
        <dbReference type="Rhea" id="RHEA-COMP:10145"/>
        <dbReference type="Rhea" id="RHEA-COMP:10147"/>
        <dbReference type="ChEBI" id="CHEBI:15378"/>
        <dbReference type="ChEBI" id="CHEBI:57856"/>
        <dbReference type="ChEBI" id="CHEBI:59789"/>
        <dbReference type="ChEBI" id="CHEBI:73542"/>
        <dbReference type="ChEBI" id="CHEBI:74269"/>
        <dbReference type="EC" id="2.1.1.228"/>
    </reaction>
</comment>
<keyword evidence="14" id="KW-1185">Reference proteome</keyword>
<protein>
    <recommendedName>
        <fullName evidence="10">tRNA (guanine(37)-N1)-methyltransferase</fullName>
        <ecNumber evidence="10">2.1.1.228</ecNumber>
    </recommendedName>
    <alternativeName>
        <fullName evidence="10">M1G-methyltransferase</fullName>
    </alternativeName>
    <alternativeName>
        <fullName evidence="10">tRNA [GM37] methyltransferase</fullName>
    </alternativeName>
    <alternativeName>
        <fullName evidence="10">tRNA methyltransferase 5</fullName>
    </alternativeName>
</protein>
<name>A0AAN6TA71_9PEZI</name>
<keyword evidence="2 10" id="KW-0963">Cytoplasm</keyword>
<comment type="caution">
    <text evidence="13">The sequence shown here is derived from an EMBL/GenBank/DDBJ whole genome shotgun (WGS) entry which is preliminary data.</text>
</comment>
<comment type="similarity">
    <text evidence="1">Belongs to the class I-like SAM-binding methyltransferase superfamily. TRM5/TYW2 family.</text>
</comment>
<evidence type="ECO:0000259" key="12">
    <source>
        <dbReference type="PROSITE" id="PS51684"/>
    </source>
</evidence>
<keyword evidence="5 10" id="KW-0949">S-adenosyl-L-methionine</keyword>
<evidence type="ECO:0000256" key="2">
    <source>
        <dbReference type="ARBA" id="ARBA00022490"/>
    </source>
</evidence>
<evidence type="ECO:0000313" key="14">
    <source>
        <dbReference type="Proteomes" id="UP001302812"/>
    </source>
</evidence>
<proteinExistence type="inferred from homology"/>
<evidence type="ECO:0000256" key="1">
    <source>
        <dbReference type="ARBA" id="ARBA00009775"/>
    </source>
</evidence>
<dbReference type="InterPro" id="IPR029063">
    <property type="entry name" value="SAM-dependent_MTases_sf"/>
</dbReference>
<dbReference type="InterPro" id="IPR056743">
    <property type="entry name" value="TRM5-TYW2-like_MTfase"/>
</dbReference>
<keyword evidence="3 10" id="KW-0489">Methyltransferase</keyword>
<keyword evidence="6 10" id="KW-0819">tRNA processing</keyword>
<evidence type="ECO:0000256" key="11">
    <source>
        <dbReference type="SAM" id="MobiDB-lite"/>
    </source>
</evidence>
<evidence type="ECO:0000256" key="9">
    <source>
        <dbReference type="ARBA" id="ARBA00047783"/>
    </source>
</evidence>
<dbReference type="PANTHER" id="PTHR23245">
    <property type="entry name" value="TRNA METHYLTRANSFERASE"/>
    <property type="match status" value="1"/>
</dbReference>
<dbReference type="GO" id="GO:0070901">
    <property type="term" value="P:mitochondrial tRNA methylation"/>
    <property type="evidence" value="ECO:0007669"/>
    <property type="project" value="TreeGrafter"/>
</dbReference>
<accession>A0AAN6TA71</accession>
<comment type="caution">
    <text evidence="10">Lacks conserved residue(s) required for the propagation of feature annotation.</text>
</comment>
<dbReference type="SUPFAM" id="SSF64005">
    <property type="entry name" value="Undecaprenyl diphosphate synthase"/>
    <property type="match status" value="1"/>
</dbReference>
<dbReference type="FunFam" id="3.30.300.110:FF:000001">
    <property type="entry name" value="tRNA (guanine(37)-N1)-methyltransferase"/>
    <property type="match status" value="1"/>
</dbReference>
<dbReference type="InterPro" id="IPR025792">
    <property type="entry name" value="tRNA_Gua_MeTrfase_euk"/>
</dbReference>
<dbReference type="EMBL" id="MU853350">
    <property type="protein sequence ID" value="KAK4110533.1"/>
    <property type="molecule type" value="Genomic_DNA"/>
</dbReference>
<dbReference type="PANTHER" id="PTHR23245:SF36">
    <property type="entry name" value="TRNA (GUANINE(37)-N1)-METHYLTRANSFERASE"/>
    <property type="match status" value="1"/>
</dbReference>
<dbReference type="GO" id="GO:0005759">
    <property type="term" value="C:mitochondrial matrix"/>
    <property type="evidence" value="ECO:0007669"/>
    <property type="project" value="UniProtKB-SubCell"/>
</dbReference>
<dbReference type="PROSITE" id="PS51684">
    <property type="entry name" value="SAM_MT_TRM5_TYW2"/>
    <property type="match status" value="1"/>
</dbReference>
<keyword evidence="4 10" id="KW-0808">Transferase</keyword>
<evidence type="ECO:0000256" key="5">
    <source>
        <dbReference type="ARBA" id="ARBA00022691"/>
    </source>
</evidence>
<comment type="subcellular location">
    <subcellularLocation>
        <location evidence="10">Mitochondrion matrix</location>
    </subcellularLocation>
    <subcellularLocation>
        <location evidence="10">Nucleus</location>
    </subcellularLocation>
    <subcellularLocation>
        <location evidence="10">Cytoplasm</location>
    </subcellularLocation>
    <text evidence="10">Predominantly in the mitochondria and in the nucleus.</text>
</comment>
<gene>
    <name evidence="10" type="primary">TRM5</name>
    <name evidence="13" type="ORF">N656DRAFT_830798</name>
</gene>
<dbReference type="SUPFAM" id="SSF53335">
    <property type="entry name" value="S-adenosyl-L-methionine-dependent methyltransferases"/>
    <property type="match status" value="1"/>
</dbReference>
<dbReference type="Pfam" id="PF25133">
    <property type="entry name" value="TYW2_N_2"/>
    <property type="match status" value="1"/>
</dbReference>
<dbReference type="GO" id="GO:0016765">
    <property type="term" value="F:transferase activity, transferring alkyl or aryl (other than methyl) groups"/>
    <property type="evidence" value="ECO:0007669"/>
    <property type="project" value="InterPro"/>
</dbReference>
<evidence type="ECO:0000256" key="6">
    <source>
        <dbReference type="ARBA" id="ARBA00022694"/>
    </source>
</evidence>
<dbReference type="InterPro" id="IPR030382">
    <property type="entry name" value="MeTrfase_TRM5/TYW2"/>
</dbReference>
<evidence type="ECO:0000256" key="3">
    <source>
        <dbReference type="ARBA" id="ARBA00022603"/>
    </source>
</evidence>
<feature type="binding site" evidence="10">
    <location>
        <begin position="647"/>
        <end position="648"/>
    </location>
    <ligand>
        <name>S-adenosyl-L-methionine</name>
        <dbReference type="ChEBI" id="CHEBI:59789"/>
    </ligand>
</feature>
<evidence type="ECO:0000256" key="4">
    <source>
        <dbReference type="ARBA" id="ARBA00022679"/>
    </source>
</evidence>
<reference evidence="13" key="2">
    <citation type="submission" date="2023-05" db="EMBL/GenBank/DDBJ databases">
        <authorList>
            <consortium name="Lawrence Berkeley National Laboratory"/>
            <person name="Steindorff A."/>
            <person name="Hensen N."/>
            <person name="Bonometti L."/>
            <person name="Westerberg I."/>
            <person name="Brannstrom I.O."/>
            <person name="Guillou S."/>
            <person name="Cros-Aarteil S."/>
            <person name="Calhoun S."/>
            <person name="Haridas S."/>
            <person name="Kuo A."/>
            <person name="Mondo S."/>
            <person name="Pangilinan J."/>
            <person name="Riley R."/>
            <person name="Labutti K."/>
            <person name="Andreopoulos B."/>
            <person name="Lipzen A."/>
            <person name="Chen C."/>
            <person name="Yanf M."/>
            <person name="Daum C."/>
            <person name="Ng V."/>
            <person name="Clum A."/>
            <person name="Ohm R."/>
            <person name="Martin F."/>
            <person name="Silar P."/>
            <person name="Natvig D."/>
            <person name="Lalanne C."/>
            <person name="Gautier V."/>
            <person name="Ament-Velasquez S.L."/>
            <person name="Kruys A."/>
            <person name="Hutchinson M.I."/>
            <person name="Powell A.J."/>
            <person name="Barry K."/>
            <person name="Miller A.N."/>
            <person name="Grigoriev I.V."/>
            <person name="Debuchy R."/>
            <person name="Gladieux P."/>
            <person name="Thoren M.H."/>
            <person name="Johannesson H."/>
        </authorList>
    </citation>
    <scope>NUCLEOTIDE SEQUENCE</scope>
    <source>
        <strain evidence="13">CBS 508.74</strain>
    </source>
</reference>
<dbReference type="Gene3D" id="3.30.300.110">
    <property type="entry name" value="Met-10+ protein-like domains"/>
    <property type="match status" value="1"/>
</dbReference>
<dbReference type="InterPro" id="IPR056744">
    <property type="entry name" value="TRM5/TYW2-like_N"/>
</dbReference>
<reference evidence="13" key="1">
    <citation type="journal article" date="2023" name="Mol. Phylogenet. Evol.">
        <title>Genome-scale phylogeny and comparative genomics of the fungal order Sordariales.</title>
        <authorList>
            <person name="Hensen N."/>
            <person name="Bonometti L."/>
            <person name="Westerberg I."/>
            <person name="Brannstrom I.O."/>
            <person name="Guillou S."/>
            <person name="Cros-Aarteil S."/>
            <person name="Calhoun S."/>
            <person name="Haridas S."/>
            <person name="Kuo A."/>
            <person name="Mondo S."/>
            <person name="Pangilinan J."/>
            <person name="Riley R."/>
            <person name="LaButti K."/>
            <person name="Andreopoulos B."/>
            <person name="Lipzen A."/>
            <person name="Chen C."/>
            <person name="Yan M."/>
            <person name="Daum C."/>
            <person name="Ng V."/>
            <person name="Clum A."/>
            <person name="Steindorff A."/>
            <person name="Ohm R.A."/>
            <person name="Martin F."/>
            <person name="Silar P."/>
            <person name="Natvig D.O."/>
            <person name="Lalanne C."/>
            <person name="Gautier V."/>
            <person name="Ament-Velasquez S.L."/>
            <person name="Kruys A."/>
            <person name="Hutchinson M.I."/>
            <person name="Powell A.J."/>
            <person name="Barry K."/>
            <person name="Miller A.N."/>
            <person name="Grigoriev I.V."/>
            <person name="Debuchy R."/>
            <person name="Gladieux P."/>
            <person name="Hiltunen Thoren M."/>
            <person name="Johannesson H."/>
        </authorList>
    </citation>
    <scope>NUCLEOTIDE SEQUENCE</scope>
    <source>
        <strain evidence="13">CBS 508.74</strain>
    </source>
</reference>
<feature type="binding site" evidence="10">
    <location>
        <position position="581"/>
    </location>
    <ligand>
        <name>S-adenosyl-L-methionine</name>
        <dbReference type="ChEBI" id="CHEBI:59789"/>
    </ligand>
</feature>
<dbReference type="GO" id="GO:0002939">
    <property type="term" value="P:tRNA N1-guanine methylation"/>
    <property type="evidence" value="ECO:0007669"/>
    <property type="project" value="TreeGrafter"/>
</dbReference>
<organism evidence="13 14">
    <name type="scientific">Canariomyces notabilis</name>
    <dbReference type="NCBI Taxonomy" id="2074819"/>
    <lineage>
        <taxon>Eukaryota</taxon>
        <taxon>Fungi</taxon>
        <taxon>Dikarya</taxon>
        <taxon>Ascomycota</taxon>
        <taxon>Pezizomycotina</taxon>
        <taxon>Sordariomycetes</taxon>
        <taxon>Sordariomycetidae</taxon>
        <taxon>Sordariales</taxon>
        <taxon>Chaetomiaceae</taxon>
        <taxon>Canariomyces</taxon>
    </lineage>
</organism>
<dbReference type="InterPro" id="IPR036424">
    <property type="entry name" value="UPP_synth-like_sf"/>
</dbReference>
<feature type="binding site" evidence="10">
    <location>
        <position position="705"/>
    </location>
    <ligand>
        <name>S-adenosyl-L-methionine</name>
        <dbReference type="ChEBI" id="CHEBI:59789"/>
    </ligand>
</feature>
<dbReference type="Gene3D" id="3.40.50.150">
    <property type="entry name" value="Vaccinia Virus protein VP39"/>
    <property type="match status" value="1"/>
</dbReference>
<keyword evidence="7 10" id="KW-0496">Mitochondrion</keyword>
<comment type="function">
    <text evidence="10">Specifically methylates the N1 position of guanosine-37 in various cytoplasmic and mitochondrial tRNAs. Methylation is not dependent on the nature of the nucleoside 5' of the target nucleoside. This is the first step in the biosynthesis of wybutosine (yW), a modified base adjacent to the anticodon of tRNAs and required for accurate decoding.</text>
</comment>
<sequence>MPVAVRDLDAYRRDERLGGKLLTPEERAKLLKPYLPSPHRPDPATATAQAKKKPRLGVRRFIKRQFHLLLFTLIHALFSLYMRIRQTYHAVGNCIYSIYYYHHRTPEIIQRDVKGLSRLPNHLSVILTLEDHRRDGTEKLIDEAANIAAWCASAGIPHLSIYERTGVLKRSMKKVHRAVEQTLHAYFGSNVPTASVGAPYATPFESIPIDSPGMGNDGGGRKQLSVLLLSERDGRETIVDLTKTLAEMSQRKNLSVTDITPELVDAELTENVMGEPDLLILFGPHVELSGYPPWQIRLTEIFHVQDNQGVGYQVFYRALCRLHLPNLMIDQMNPQDDTSSTCDVQGEGKVDLSMFRPPIVRTGTAALNRALFTKKVDLAAAAIQDARLIAQYRKALHASKEILQLDRISPIRPHPDQALADQGRKCLLLNPSIKALEPDTWGRTLKDGVQKQDLTVIPYELQLDYDYWNYRDIMASILPEELHEDIPAGFNIAGHVAHLNLREHYLPYKKLVAEILLDKNPQLKTVINKVDNVGTESEFRTFQYEVLAGPDDLNVQVSESGCTFEFDYSKVYWNSRLETEHRRLINLFQPGDVVCDVMAGIGPFAVPAGKKGVFVWANDKNPESFKCLKAAIRKNKVGQFVRPFCEDGRSFIHNAADAVLAASRAGEHALITQKDKGSRDKTRKPPRQSQIKIPVPPTIAHFVMNLPASAIEFLGSYRGLYAGHESLFQPSSTTAAAPKLPLVHVHCFSVKADDETPLLDICERITRELGFPMRPGDDVDVEGQVAIHNVRAVAPAKTMYCASFRLPREVAFAPRP</sequence>
<dbReference type="EC" id="2.1.1.228" evidence="10"/>
<evidence type="ECO:0000256" key="8">
    <source>
        <dbReference type="ARBA" id="ARBA00023242"/>
    </source>
</evidence>
<dbReference type="HAMAP" id="MF_03152">
    <property type="entry name" value="TRM5"/>
    <property type="match status" value="1"/>
</dbReference>
<dbReference type="Gene3D" id="3.40.1180.10">
    <property type="entry name" value="Decaprenyl diphosphate synthase-like"/>
    <property type="match status" value="1"/>
</dbReference>